<keyword evidence="3" id="KW-1185">Reference proteome</keyword>
<feature type="region of interest" description="Disordered" evidence="1">
    <location>
        <begin position="55"/>
        <end position="81"/>
    </location>
</feature>
<proteinExistence type="predicted"/>
<sequence length="81" mass="8856">MLAPDRMPMVEGKKMANIWKKLSSGLLQSGFSKSRTTSAKPTVLSAQARALAKENTTPIGPPISGPREREIMKYAPPENEM</sequence>
<gene>
    <name evidence="2" type="ORF">EYF80_050961</name>
</gene>
<accession>A0A4Z2FCA7</accession>
<organism evidence="2 3">
    <name type="scientific">Liparis tanakae</name>
    <name type="common">Tanaka's snailfish</name>
    <dbReference type="NCBI Taxonomy" id="230148"/>
    <lineage>
        <taxon>Eukaryota</taxon>
        <taxon>Metazoa</taxon>
        <taxon>Chordata</taxon>
        <taxon>Craniata</taxon>
        <taxon>Vertebrata</taxon>
        <taxon>Euteleostomi</taxon>
        <taxon>Actinopterygii</taxon>
        <taxon>Neopterygii</taxon>
        <taxon>Teleostei</taxon>
        <taxon>Neoteleostei</taxon>
        <taxon>Acanthomorphata</taxon>
        <taxon>Eupercaria</taxon>
        <taxon>Perciformes</taxon>
        <taxon>Cottioidei</taxon>
        <taxon>Cottales</taxon>
        <taxon>Liparidae</taxon>
        <taxon>Liparis</taxon>
    </lineage>
</organism>
<protein>
    <submittedName>
        <fullName evidence="2">Uncharacterized protein</fullName>
    </submittedName>
</protein>
<dbReference type="EMBL" id="SRLO01001329">
    <property type="protein sequence ID" value="TNN38876.1"/>
    <property type="molecule type" value="Genomic_DNA"/>
</dbReference>
<evidence type="ECO:0000313" key="3">
    <source>
        <dbReference type="Proteomes" id="UP000314294"/>
    </source>
</evidence>
<name>A0A4Z2FCA7_9TELE</name>
<comment type="caution">
    <text evidence="2">The sequence shown here is derived from an EMBL/GenBank/DDBJ whole genome shotgun (WGS) entry which is preliminary data.</text>
</comment>
<dbReference type="Proteomes" id="UP000314294">
    <property type="component" value="Unassembled WGS sequence"/>
</dbReference>
<reference evidence="2 3" key="1">
    <citation type="submission" date="2019-03" db="EMBL/GenBank/DDBJ databases">
        <title>First draft genome of Liparis tanakae, snailfish: a comprehensive survey of snailfish specific genes.</title>
        <authorList>
            <person name="Kim W."/>
            <person name="Song I."/>
            <person name="Jeong J.-H."/>
            <person name="Kim D."/>
            <person name="Kim S."/>
            <person name="Ryu S."/>
            <person name="Song J.Y."/>
            <person name="Lee S.K."/>
        </authorList>
    </citation>
    <scope>NUCLEOTIDE SEQUENCE [LARGE SCALE GENOMIC DNA]</scope>
    <source>
        <tissue evidence="2">Muscle</tissue>
    </source>
</reference>
<evidence type="ECO:0000256" key="1">
    <source>
        <dbReference type="SAM" id="MobiDB-lite"/>
    </source>
</evidence>
<evidence type="ECO:0000313" key="2">
    <source>
        <dbReference type="EMBL" id="TNN38876.1"/>
    </source>
</evidence>
<dbReference type="AlphaFoldDB" id="A0A4Z2FCA7"/>